<organism evidence="4 5">
    <name type="scientific">Listeria floridensis FSL S10-1187</name>
    <dbReference type="NCBI Taxonomy" id="1265817"/>
    <lineage>
        <taxon>Bacteria</taxon>
        <taxon>Bacillati</taxon>
        <taxon>Bacillota</taxon>
        <taxon>Bacilli</taxon>
        <taxon>Bacillales</taxon>
        <taxon>Listeriaceae</taxon>
        <taxon>Listeria</taxon>
    </lineage>
</organism>
<dbReference type="Pfam" id="PF01497">
    <property type="entry name" value="Peripla_BP_2"/>
    <property type="match status" value="1"/>
</dbReference>
<dbReference type="Proteomes" id="UP000019249">
    <property type="component" value="Unassembled WGS sequence"/>
</dbReference>
<reference evidence="4 5" key="1">
    <citation type="journal article" date="2014" name="Int. J. Syst. Evol. Microbiol.">
        <title>Listeria floridensis sp. nov., Listeria aquatica sp. nov., Listeria cornellensis sp. nov., Listeria riparia sp. nov. and Listeria grandensis sp. nov., from agricultural and natural environments.</title>
        <authorList>
            <person name="den Bakker H.C."/>
            <person name="Warchocki S."/>
            <person name="Wright E.M."/>
            <person name="Allred A.F."/>
            <person name="Ahlstrom C."/>
            <person name="Manuel C.S."/>
            <person name="Stasiewicz M.J."/>
            <person name="Burrell A."/>
            <person name="Roof S."/>
            <person name="Strawn L."/>
            <person name="Fortes E.D."/>
            <person name="Nightingale K.K."/>
            <person name="Kephart D."/>
            <person name="Wiedmann M."/>
        </authorList>
    </citation>
    <scope>NUCLEOTIDE SEQUENCE [LARGE SCALE GENOMIC DNA]</scope>
    <source>
        <strain evidence="4 5">FSL S10-1187</strain>
    </source>
</reference>
<dbReference type="InterPro" id="IPR002491">
    <property type="entry name" value="ABC_transptr_periplasmic_BD"/>
</dbReference>
<name>A0ABP3AXK5_9LIST</name>
<evidence type="ECO:0000313" key="4">
    <source>
        <dbReference type="EMBL" id="EUJ31354.1"/>
    </source>
</evidence>
<feature type="domain" description="Fe/B12 periplasmic-binding" evidence="3">
    <location>
        <begin position="60"/>
        <end position="322"/>
    </location>
</feature>
<sequence>MKKAYFGLIFILILLLSACGAKHETTAGTKTKSQETEQKAVLTIKDMAGRTVHFDKKPERIIALTNSDMNLIYALGGTVVGRQTQDASGVKPEAAKKAAEVGNTHDLNLEKIAALAPDVIIASSEQNMKDVPALESLGAKVVLTGANSIDEIKAQTEILGKLIGKEKQADKLNQTLAEKMKVIEKEAPVNKVRALLVLGAPGSNYAALPTSLSGDVLEKAGGINVAKDFKGVENFPQYAALNVEKIVAADPEIIFLMIHGGDEKETETALKTEMKQNQAWSSTSAVKNDHIVVLPADLFGTNPGVRIDEALDVMTAKLNQVRK</sequence>
<evidence type="ECO:0000256" key="1">
    <source>
        <dbReference type="ARBA" id="ARBA00008814"/>
    </source>
</evidence>
<evidence type="ECO:0000259" key="3">
    <source>
        <dbReference type="PROSITE" id="PS50983"/>
    </source>
</evidence>
<comment type="similarity">
    <text evidence="1">Belongs to the bacterial solute-binding protein 8 family.</text>
</comment>
<dbReference type="SUPFAM" id="SSF53807">
    <property type="entry name" value="Helical backbone' metal receptor"/>
    <property type="match status" value="1"/>
</dbReference>
<proteinExistence type="inferred from homology"/>
<evidence type="ECO:0000256" key="2">
    <source>
        <dbReference type="SAM" id="SignalP"/>
    </source>
</evidence>
<dbReference type="PROSITE" id="PS51257">
    <property type="entry name" value="PROKAR_LIPOPROTEIN"/>
    <property type="match status" value="1"/>
</dbReference>
<accession>A0ABP3AXK5</accession>
<dbReference type="Gene3D" id="3.40.50.1980">
    <property type="entry name" value="Nitrogenase molybdenum iron protein domain"/>
    <property type="match status" value="2"/>
</dbReference>
<dbReference type="PANTHER" id="PTHR30535:SF34">
    <property type="entry name" value="MOLYBDATE-BINDING PROTEIN MOLA"/>
    <property type="match status" value="1"/>
</dbReference>
<protein>
    <recommendedName>
        <fullName evidence="3">Fe/B12 periplasmic-binding domain-containing protein</fullName>
    </recommendedName>
</protein>
<feature type="chain" id="PRO_5045312567" description="Fe/B12 periplasmic-binding domain-containing protein" evidence="2">
    <location>
        <begin position="24"/>
        <end position="323"/>
    </location>
</feature>
<gene>
    <name evidence="4" type="ORF">MFLO_09027</name>
</gene>
<feature type="signal peptide" evidence="2">
    <location>
        <begin position="1"/>
        <end position="23"/>
    </location>
</feature>
<evidence type="ECO:0000313" key="5">
    <source>
        <dbReference type="Proteomes" id="UP000019249"/>
    </source>
</evidence>
<dbReference type="EMBL" id="AODF01000018">
    <property type="protein sequence ID" value="EUJ31354.1"/>
    <property type="molecule type" value="Genomic_DNA"/>
</dbReference>
<dbReference type="PANTHER" id="PTHR30535">
    <property type="entry name" value="VITAMIN B12-BINDING PROTEIN"/>
    <property type="match status" value="1"/>
</dbReference>
<keyword evidence="5" id="KW-1185">Reference proteome</keyword>
<keyword evidence="2" id="KW-0732">Signal</keyword>
<dbReference type="RefSeq" id="WP_036097399.1">
    <property type="nucleotide sequence ID" value="NZ_AODF01000018.1"/>
</dbReference>
<dbReference type="PROSITE" id="PS50983">
    <property type="entry name" value="FE_B12_PBP"/>
    <property type="match status" value="1"/>
</dbReference>
<dbReference type="InterPro" id="IPR050902">
    <property type="entry name" value="ABC_Transporter_SBP"/>
</dbReference>
<comment type="caution">
    <text evidence="4">The sequence shown here is derived from an EMBL/GenBank/DDBJ whole genome shotgun (WGS) entry which is preliminary data.</text>
</comment>